<name>A0ACA9M637_9GLOM</name>
<evidence type="ECO:0000313" key="2">
    <source>
        <dbReference type="Proteomes" id="UP000789702"/>
    </source>
</evidence>
<reference evidence="1" key="1">
    <citation type="submission" date="2021-06" db="EMBL/GenBank/DDBJ databases">
        <authorList>
            <person name="Kallberg Y."/>
            <person name="Tangrot J."/>
            <person name="Rosling A."/>
        </authorList>
    </citation>
    <scope>NUCLEOTIDE SEQUENCE</scope>
    <source>
        <strain evidence="1">IL203A</strain>
    </source>
</reference>
<gene>
    <name evidence="1" type="ORF">DHETER_LOCUS5676</name>
</gene>
<keyword evidence="2" id="KW-1185">Reference proteome</keyword>
<dbReference type="EMBL" id="CAJVPU010006482">
    <property type="protein sequence ID" value="CAG8561677.1"/>
    <property type="molecule type" value="Genomic_DNA"/>
</dbReference>
<evidence type="ECO:0000313" key="1">
    <source>
        <dbReference type="EMBL" id="CAG8561677.1"/>
    </source>
</evidence>
<accession>A0ACA9M637</accession>
<proteinExistence type="predicted"/>
<dbReference type="Proteomes" id="UP000789702">
    <property type="component" value="Unassembled WGS sequence"/>
</dbReference>
<organism evidence="1 2">
    <name type="scientific">Dentiscutata heterogama</name>
    <dbReference type="NCBI Taxonomy" id="1316150"/>
    <lineage>
        <taxon>Eukaryota</taxon>
        <taxon>Fungi</taxon>
        <taxon>Fungi incertae sedis</taxon>
        <taxon>Mucoromycota</taxon>
        <taxon>Glomeromycotina</taxon>
        <taxon>Glomeromycetes</taxon>
        <taxon>Diversisporales</taxon>
        <taxon>Gigasporaceae</taxon>
        <taxon>Dentiscutata</taxon>
    </lineage>
</organism>
<comment type="caution">
    <text evidence="1">The sequence shown here is derived from an EMBL/GenBank/DDBJ whole genome shotgun (WGS) entry which is preliminary data.</text>
</comment>
<sequence>MSTDLKLSYLPDSDVDDFYELNIRQKSLNKIDNADFGWFHIRTCIVAGIGFFTDAYDLFVINFVAAMLAHTELTGYNATARASIDMGLKMSAACGTLVGQLAFGWFADRYGRKKVYGWELAIMIMATFGSAMSSNSFAITTWASIMFWRFILGIGIGGDYPVSAIITSEFATVKRRGAMISAVFATQGFGILTAGVVSVATLGAYQDSIRNNPMYIDGVWRVVLAFGVIPAVVGLYFRITIPETPRFMMDVLGDVEKATHDIDTVLNHEGPLSTKGGLIYVIETPNATWKDFKEYFSKWENGKILLGTSISWFVLDVAFYGIGLNNAIILQAIGFGDNQNTFSTLWNLSVGNIIITILGTIPGYWCTVFLIDKWGRKKIQLMGFIILTGLFLIWGFGYQLIKQHMAIFIIVFSLCQLFQNFGPNATTFVVPSEVFPTRYRSTGHGISAASGKLGAIIAQVGFFQLKDIGGTNNFVDRLILIFACFMFFGIFSTLLIPETCGKTLEKLSNEHPQIVVNVNRKHKRKSSG</sequence>
<protein>
    <submittedName>
        <fullName evidence="1">6092_t:CDS:1</fullName>
    </submittedName>
</protein>